<dbReference type="Gene3D" id="1.10.10.60">
    <property type="entry name" value="Homeodomain-like"/>
    <property type="match status" value="2"/>
</dbReference>
<evidence type="ECO:0000313" key="6">
    <source>
        <dbReference type="Proteomes" id="UP000184395"/>
    </source>
</evidence>
<reference evidence="5 6" key="1">
    <citation type="submission" date="2016-11" db="EMBL/GenBank/DDBJ databases">
        <authorList>
            <person name="Jaros S."/>
            <person name="Januszkiewicz K."/>
            <person name="Wedrychowicz H."/>
        </authorList>
    </citation>
    <scope>NUCLEOTIDE SEQUENCE [LARGE SCALE GENOMIC DNA]</scope>
    <source>
        <strain evidence="5 6">LMG 20594</strain>
    </source>
</reference>
<dbReference type="SUPFAM" id="SSF52317">
    <property type="entry name" value="Class I glutamine amidotransferase-like"/>
    <property type="match status" value="1"/>
</dbReference>
<dbReference type="PROSITE" id="PS01124">
    <property type="entry name" value="HTH_ARAC_FAMILY_2"/>
    <property type="match status" value="1"/>
</dbReference>
<dbReference type="AlphaFoldDB" id="A0A1M6NN30"/>
<feature type="domain" description="HTH araC/xylS-type" evidence="4">
    <location>
        <begin position="228"/>
        <end position="326"/>
    </location>
</feature>
<dbReference type="Gene3D" id="3.40.50.880">
    <property type="match status" value="1"/>
</dbReference>
<gene>
    <name evidence="5" type="ORF">SAMN05192548_1010175</name>
</gene>
<dbReference type="GeneID" id="301981031"/>
<dbReference type="GO" id="GO:0003700">
    <property type="term" value="F:DNA-binding transcription factor activity"/>
    <property type="evidence" value="ECO:0007669"/>
    <property type="project" value="InterPro"/>
</dbReference>
<name>A0A1M6NN30_9BURK</name>
<dbReference type="Pfam" id="PF12833">
    <property type="entry name" value="HTH_18"/>
    <property type="match status" value="1"/>
</dbReference>
<dbReference type="SUPFAM" id="SSF46689">
    <property type="entry name" value="Homeodomain-like"/>
    <property type="match status" value="2"/>
</dbReference>
<organism evidence="5 6">
    <name type="scientific">Paraburkholderia terricola</name>
    <dbReference type="NCBI Taxonomy" id="169427"/>
    <lineage>
        <taxon>Bacteria</taxon>
        <taxon>Pseudomonadati</taxon>
        <taxon>Pseudomonadota</taxon>
        <taxon>Betaproteobacteria</taxon>
        <taxon>Burkholderiales</taxon>
        <taxon>Burkholderiaceae</taxon>
        <taxon>Paraburkholderia</taxon>
    </lineage>
</organism>
<sequence>MACSAEVHSDKAVSPEALLSPRPVGHIGIVLFDGFALPEAAAIIEVFQSANALAGIERSGRTPYDVGLLSASGGRVASSSSVFVWSESIETFRPADNFRALFVVGGTEAHNALRDERLITWLRLAYLRSELVFPTGEGRVVLEAAGFGQSFSARHYGESHYQTVRNAPVAGVLTVPFSPLQAALSVVEADLGTAIAGQIAGWVAPPAETQFTAILSKSASASVSEKIQAAARWLEANGDRPIVIDEAAQVAAMSERNFLRRFKIEMGVTPSDYLLYVRLNMSCRLLIETSLPVDKIARRSGIGSGGRLSKLFRKYLGKTPTEYRSSKRHSRMSS</sequence>
<keyword evidence="3" id="KW-0804">Transcription</keyword>
<dbReference type="PANTHER" id="PTHR43280:SF2">
    <property type="entry name" value="HTH-TYPE TRANSCRIPTIONAL REGULATOR EXSA"/>
    <property type="match status" value="1"/>
</dbReference>
<accession>A0A1M6NN30</accession>
<dbReference type="Proteomes" id="UP000184395">
    <property type="component" value="Unassembled WGS sequence"/>
</dbReference>
<evidence type="ECO:0000256" key="3">
    <source>
        <dbReference type="ARBA" id="ARBA00023163"/>
    </source>
</evidence>
<dbReference type="InterPro" id="IPR009057">
    <property type="entry name" value="Homeodomain-like_sf"/>
</dbReference>
<dbReference type="PANTHER" id="PTHR43280">
    <property type="entry name" value="ARAC-FAMILY TRANSCRIPTIONAL REGULATOR"/>
    <property type="match status" value="1"/>
</dbReference>
<dbReference type="KEGG" id="pts:CUJ90_23165"/>
<evidence type="ECO:0000256" key="2">
    <source>
        <dbReference type="ARBA" id="ARBA00023125"/>
    </source>
</evidence>
<dbReference type="OrthoDB" id="6831751at2"/>
<keyword evidence="1" id="KW-0805">Transcription regulation</keyword>
<dbReference type="EMBL" id="FRAB01000010">
    <property type="protein sequence ID" value="SHJ97149.1"/>
    <property type="molecule type" value="Genomic_DNA"/>
</dbReference>
<dbReference type="InterPro" id="IPR029062">
    <property type="entry name" value="Class_I_gatase-like"/>
</dbReference>
<proteinExistence type="predicted"/>
<dbReference type="RefSeq" id="WP_073428811.1">
    <property type="nucleotide sequence ID" value="NZ_CADFGY010000008.1"/>
</dbReference>
<dbReference type="InterPro" id="IPR018062">
    <property type="entry name" value="HTH_AraC-typ_CS"/>
</dbReference>
<evidence type="ECO:0000256" key="1">
    <source>
        <dbReference type="ARBA" id="ARBA00023015"/>
    </source>
</evidence>
<keyword evidence="2" id="KW-0238">DNA-binding</keyword>
<dbReference type="SMART" id="SM00342">
    <property type="entry name" value="HTH_ARAC"/>
    <property type="match status" value="1"/>
</dbReference>
<dbReference type="GO" id="GO:0043565">
    <property type="term" value="F:sequence-specific DNA binding"/>
    <property type="evidence" value="ECO:0007669"/>
    <property type="project" value="InterPro"/>
</dbReference>
<evidence type="ECO:0000259" key="4">
    <source>
        <dbReference type="PROSITE" id="PS01124"/>
    </source>
</evidence>
<dbReference type="InterPro" id="IPR018060">
    <property type="entry name" value="HTH_AraC"/>
</dbReference>
<evidence type="ECO:0000313" key="5">
    <source>
        <dbReference type="EMBL" id="SHJ97149.1"/>
    </source>
</evidence>
<protein>
    <submittedName>
        <fullName evidence="5">Transcriptional regulator, AraC family with amidase-like domain</fullName>
    </submittedName>
</protein>
<dbReference type="STRING" id="169427.SAMN05192548_1010175"/>
<dbReference type="PROSITE" id="PS00041">
    <property type="entry name" value="HTH_ARAC_FAMILY_1"/>
    <property type="match status" value="1"/>
</dbReference>